<evidence type="ECO:0000256" key="3">
    <source>
        <dbReference type="ARBA" id="ARBA00022552"/>
    </source>
</evidence>
<evidence type="ECO:0000256" key="5">
    <source>
        <dbReference type="ARBA" id="ARBA00037300"/>
    </source>
</evidence>
<dbReference type="GO" id="GO:0032040">
    <property type="term" value="C:small-subunit processome"/>
    <property type="evidence" value="ECO:0007669"/>
    <property type="project" value="InterPro"/>
</dbReference>
<gene>
    <name evidence="8" type="primary">utp23</name>
    <name evidence="8" type="ORF">SNAT2548_LOCUS13009</name>
</gene>
<feature type="region of interest" description="Disordered" evidence="7">
    <location>
        <begin position="143"/>
        <end position="210"/>
    </location>
</feature>
<keyword evidence="9" id="KW-1185">Reference proteome</keyword>
<dbReference type="PANTHER" id="PTHR12416">
    <property type="entry name" value="RRNA-PROCESSING PROTEIN UTP23 HOMOLOG"/>
    <property type="match status" value="1"/>
</dbReference>
<dbReference type="EMBL" id="CAJNDS010001324">
    <property type="protein sequence ID" value="CAE7255460.1"/>
    <property type="molecule type" value="Genomic_DNA"/>
</dbReference>
<dbReference type="InterPro" id="IPR006984">
    <property type="entry name" value="Fcf1/UTP23"/>
</dbReference>
<comment type="caution">
    <text evidence="8">The sequence shown here is derived from an EMBL/GenBank/DDBJ whole genome shotgun (WGS) entry which is preliminary data.</text>
</comment>
<dbReference type="AlphaFoldDB" id="A0A812M2D3"/>
<evidence type="ECO:0000313" key="8">
    <source>
        <dbReference type="EMBL" id="CAE7255460.1"/>
    </source>
</evidence>
<organism evidence="8 9">
    <name type="scientific">Symbiodinium natans</name>
    <dbReference type="NCBI Taxonomy" id="878477"/>
    <lineage>
        <taxon>Eukaryota</taxon>
        <taxon>Sar</taxon>
        <taxon>Alveolata</taxon>
        <taxon>Dinophyceae</taxon>
        <taxon>Suessiales</taxon>
        <taxon>Symbiodiniaceae</taxon>
        <taxon>Symbiodinium</taxon>
    </lineage>
</organism>
<evidence type="ECO:0000256" key="4">
    <source>
        <dbReference type="ARBA" id="ARBA00023242"/>
    </source>
</evidence>
<accession>A0A812M2D3</accession>
<sequence>MRVKRHKNHRRILRFFRLTFGIQEPYHVLVDGTFLTHALQQRVHVKEQLPKMLEGRTTPMTTGCILAELRSLGDRALGAVVVSKGYYRVKCGHDENPVGASQCIREQIGKTNARRFFVATQDPDLRLQLRSVPGVPLIRLNGPVPQLEEPSESTRRLAKEGEERKRGPSDWEKPKLPELKAKEVLKEALAAKPKAKRKKKGPAVSPNPKP</sequence>
<evidence type="ECO:0000256" key="2">
    <source>
        <dbReference type="ARBA" id="ARBA00022517"/>
    </source>
</evidence>
<feature type="compositionally biased region" description="Basic and acidic residues" evidence="7">
    <location>
        <begin position="152"/>
        <end position="186"/>
    </location>
</feature>
<dbReference type="Proteomes" id="UP000604046">
    <property type="component" value="Unassembled WGS sequence"/>
</dbReference>
<dbReference type="Gene3D" id="3.40.50.1010">
    <property type="entry name" value="5'-nuclease"/>
    <property type="match status" value="1"/>
</dbReference>
<dbReference type="OrthoDB" id="25675at2759"/>
<name>A0A812M2D3_9DINO</name>
<dbReference type="InterPro" id="IPR029060">
    <property type="entry name" value="PIN-like_dom_sf"/>
</dbReference>
<evidence type="ECO:0000256" key="7">
    <source>
        <dbReference type="SAM" id="MobiDB-lite"/>
    </source>
</evidence>
<keyword evidence="3" id="KW-0698">rRNA processing</keyword>
<evidence type="ECO:0000313" key="9">
    <source>
        <dbReference type="Proteomes" id="UP000604046"/>
    </source>
</evidence>
<evidence type="ECO:0000256" key="6">
    <source>
        <dbReference type="ARBA" id="ARBA00038503"/>
    </source>
</evidence>
<reference evidence="8" key="1">
    <citation type="submission" date="2021-02" db="EMBL/GenBank/DDBJ databases">
        <authorList>
            <person name="Dougan E. K."/>
            <person name="Rhodes N."/>
            <person name="Thang M."/>
            <person name="Chan C."/>
        </authorList>
    </citation>
    <scope>NUCLEOTIDE SEQUENCE</scope>
</reference>
<comment type="similarity">
    <text evidence="6">Belongs to the UTP23/FCF1 family. UTP23 subfamily.</text>
</comment>
<comment type="subcellular location">
    <subcellularLocation>
        <location evidence="1">Nucleus</location>
        <location evidence="1">Nucleolus</location>
    </subcellularLocation>
</comment>
<dbReference type="FunFam" id="3.40.50.1010:FF:000006">
    <property type="entry name" value="rRNA-processing protein UTP23 homolog"/>
    <property type="match status" value="1"/>
</dbReference>
<evidence type="ECO:0000256" key="1">
    <source>
        <dbReference type="ARBA" id="ARBA00004604"/>
    </source>
</evidence>
<dbReference type="Pfam" id="PF04900">
    <property type="entry name" value="Fcf1"/>
    <property type="match status" value="1"/>
</dbReference>
<proteinExistence type="inferred from homology"/>
<keyword evidence="2" id="KW-0690">Ribosome biogenesis</keyword>
<dbReference type="GO" id="GO:0006364">
    <property type="term" value="P:rRNA processing"/>
    <property type="evidence" value="ECO:0007669"/>
    <property type="project" value="UniProtKB-KW"/>
</dbReference>
<dbReference type="SUPFAM" id="SSF88723">
    <property type="entry name" value="PIN domain-like"/>
    <property type="match status" value="1"/>
</dbReference>
<comment type="function">
    <text evidence="5">Involved in rRNA-processing and ribosome biogenesis.</text>
</comment>
<protein>
    <submittedName>
        <fullName evidence="8">Utp23 protein</fullName>
    </submittedName>
</protein>
<keyword evidence="4" id="KW-0539">Nucleus</keyword>